<gene>
    <name evidence="1" type="ORF">A8M32_02170</name>
</gene>
<keyword evidence="2" id="KW-1185">Reference proteome</keyword>
<dbReference type="STRING" id="1752398.A8M32_02170"/>
<dbReference type="EMBL" id="LYBW01000035">
    <property type="protein sequence ID" value="ODR93033.1"/>
    <property type="molecule type" value="Genomic_DNA"/>
</dbReference>
<dbReference type="Proteomes" id="UP000094342">
    <property type="component" value="Unassembled WGS sequence"/>
</dbReference>
<reference evidence="2" key="1">
    <citation type="submission" date="2016-05" db="EMBL/GenBank/DDBJ databases">
        <authorList>
            <person name="Li Y."/>
        </authorList>
    </citation>
    <scope>NUCLEOTIDE SEQUENCE [LARGE SCALE GENOMIC DNA]</scope>
    <source>
        <strain evidence="2">YIC4027</strain>
    </source>
</reference>
<protein>
    <submittedName>
        <fullName evidence="1">Uncharacterized protein</fullName>
    </submittedName>
</protein>
<dbReference type="RefSeq" id="WP_069456762.1">
    <property type="nucleotide sequence ID" value="NZ_LYBW01000035.1"/>
</dbReference>
<evidence type="ECO:0000313" key="1">
    <source>
        <dbReference type="EMBL" id="ODR93033.1"/>
    </source>
</evidence>
<sequence length="232" mass="25180">MITTLAFSAFIAACGIGMGARAVHDHRAALAWRRSLLDEAARLFPVARITHGADQFPILVGKLEDGRQIKVELVVDTMVCRRLPQLWLKLTLLEAAVCARPRIGALARPTGAEFYSLVHDMPHWFTPPPTNAALLMRGDGSASRQQVERATAMFGSLFSDPTLKEAAITPRGVRLVRQAAQGQRGAHLILRQARFAVTAIAPEIIRRTFAEAAALSRCLADDIPISPDTAAS</sequence>
<organism evidence="1 2">
    <name type="scientific">Sinorhizobium alkalisoli</name>
    <dbReference type="NCBI Taxonomy" id="1752398"/>
    <lineage>
        <taxon>Bacteria</taxon>
        <taxon>Pseudomonadati</taxon>
        <taxon>Pseudomonadota</taxon>
        <taxon>Alphaproteobacteria</taxon>
        <taxon>Hyphomicrobiales</taxon>
        <taxon>Rhizobiaceae</taxon>
        <taxon>Sinorhizobium/Ensifer group</taxon>
        <taxon>Sinorhizobium</taxon>
    </lineage>
</organism>
<proteinExistence type="predicted"/>
<accession>A0A1E3VHI0</accession>
<evidence type="ECO:0000313" key="2">
    <source>
        <dbReference type="Proteomes" id="UP000094342"/>
    </source>
</evidence>
<dbReference type="OrthoDB" id="7990319at2"/>
<comment type="caution">
    <text evidence="1">The sequence shown here is derived from an EMBL/GenBank/DDBJ whole genome shotgun (WGS) entry which is preliminary data.</text>
</comment>
<dbReference type="AlphaFoldDB" id="A0A1E3VHI0"/>
<name>A0A1E3VHI0_9HYPH</name>